<feature type="region of interest" description="Disordered" evidence="4">
    <location>
        <begin position="529"/>
        <end position="554"/>
    </location>
</feature>
<keyword evidence="7" id="KW-1185">Reference proteome</keyword>
<dbReference type="InterPro" id="IPR020097">
    <property type="entry name" value="PsdUridine_synth_TruA_a/b_dom"/>
</dbReference>
<evidence type="ECO:0000256" key="1">
    <source>
        <dbReference type="ARBA" id="ARBA00009375"/>
    </source>
</evidence>
<protein>
    <recommendedName>
        <fullName evidence="5">Pseudouridine synthase I TruA alpha/beta domain-containing protein</fullName>
    </recommendedName>
</protein>
<dbReference type="EMBL" id="OZ037953">
    <property type="protein sequence ID" value="CAL1697919.1"/>
    <property type="molecule type" value="Genomic_DNA"/>
</dbReference>
<evidence type="ECO:0000259" key="5">
    <source>
        <dbReference type="Pfam" id="PF01416"/>
    </source>
</evidence>
<proteinExistence type="inferred from homology"/>
<name>A0ABP1CTB7_9APHY</name>
<sequence>MTGGSSLRLYNRLKIMSAISSAYENWSKEDLIARLRQLDQLQTHRRPPHEHPIKRHTEPFDFAAHPKRKIALKFCYHGQHFSGMEFQMTPTQLPTVEGVLFSALAYARLVDPHGGLEGCGWERCGRTDRGVSAAQQVVSLWVRSAIGDKELPSEDKAQLEEVSSSSSLEPSKNEDGLGLVGDLDFVGDWDEPPTNSGRRTPPKEPSELRYVALLNNILPPTIRIIAWSPVSPNFSARFNCQHRHYKYFFTSDGLDIEAMQDAASRLVGEHDFRNMCKMDPRKQLTHFVRKVKRATISPISNGLAPTTNMYVFDLIGSAFLYNQVRHIMALLFLVGAHLEQPSIINALMNTDPNSPLSPFRPDESAPSLVLTKPDYQMADPLPLVLWDSAYEDSLLNWQVEPDEQLSESSTSESKPGLSSRDLSAKLYDIMHSLYTRSLIQTTLDAHFLSVVSQYHTPSPRYLPLGAPGTQPIPSGGTFGYPLGGASYKRGSKYVPVLERPRMASAEEVNERWRLGRGRKQWERRLEKRAAYEARSGTSTPGDEATPSPSADVDE</sequence>
<dbReference type="PANTHER" id="PTHR11142:SF5">
    <property type="entry name" value="TRNA PSEUDOURIDINE(38_39) SYNTHASE"/>
    <property type="match status" value="1"/>
</dbReference>
<dbReference type="InterPro" id="IPR020095">
    <property type="entry name" value="PsdUridine_synth_TruA_C"/>
</dbReference>
<dbReference type="Pfam" id="PF01416">
    <property type="entry name" value="PseudoU_synth_1"/>
    <property type="match status" value="1"/>
</dbReference>
<dbReference type="InterPro" id="IPR001406">
    <property type="entry name" value="PsdUridine_synth_TruA"/>
</dbReference>
<feature type="domain" description="Pseudouridine synthase I TruA alpha/beta" evidence="5">
    <location>
        <begin position="262"/>
        <end position="390"/>
    </location>
</feature>
<dbReference type="InterPro" id="IPR020103">
    <property type="entry name" value="PsdUridine_synth_cat_dom_sf"/>
</dbReference>
<dbReference type="HAMAP" id="MF_00171">
    <property type="entry name" value="TruA"/>
    <property type="match status" value="1"/>
</dbReference>
<dbReference type="Proteomes" id="UP001497453">
    <property type="component" value="Chromosome 10"/>
</dbReference>
<keyword evidence="3" id="KW-0413">Isomerase</keyword>
<keyword evidence="2" id="KW-0819">tRNA processing</keyword>
<evidence type="ECO:0000256" key="4">
    <source>
        <dbReference type="SAM" id="MobiDB-lite"/>
    </source>
</evidence>
<gene>
    <name evidence="6" type="ORF">GFSPODELE1_LOCUS1912</name>
</gene>
<feature type="region of interest" description="Disordered" evidence="4">
    <location>
        <begin position="152"/>
        <end position="176"/>
    </location>
</feature>
<evidence type="ECO:0000256" key="2">
    <source>
        <dbReference type="ARBA" id="ARBA00022694"/>
    </source>
</evidence>
<accession>A0ABP1CTB7</accession>
<dbReference type="SUPFAM" id="SSF55120">
    <property type="entry name" value="Pseudouridine synthase"/>
    <property type="match status" value="1"/>
</dbReference>
<evidence type="ECO:0000256" key="3">
    <source>
        <dbReference type="ARBA" id="ARBA00023235"/>
    </source>
</evidence>
<dbReference type="Gene3D" id="3.30.70.660">
    <property type="entry name" value="Pseudouridine synthase I, catalytic domain, C-terminal subdomain"/>
    <property type="match status" value="1"/>
</dbReference>
<reference evidence="7" key="1">
    <citation type="submission" date="2024-04" db="EMBL/GenBank/DDBJ databases">
        <authorList>
            <person name="Shaw F."/>
            <person name="Minotto A."/>
        </authorList>
    </citation>
    <scope>NUCLEOTIDE SEQUENCE [LARGE SCALE GENOMIC DNA]</scope>
</reference>
<comment type="similarity">
    <text evidence="1">Belongs to the tRNA pseudouridine synthase TruA family.</text>
</comment>
<dbReference type="InterPro" id="IPR020094">
    <property type="entry name" value="TruA/RsuA/RluB/E/F_N"/>
</dbReference>
<dbReference type="PANTHER" id="PTHR11142">
    <property type="entry name" value="PSEUDOURIDYLATE SYNTHASE"/>
    <property type="match status" value="1"/>
</dbReference>
<evidence type="ECO:0000313" key="6">
    <source>
        <dbReference type="EMBL" id="CAL1697919.1"/>
    </source>
</evidence>
<dbReference type="Gene3D" id="3.30.70.580">
    <property type="entry name" value="Pseudouridine synthase I, catalytic domain, N-terminal subdomain"/>
    <property type="match status" value="1"/>
</dbReference>
<evidence type="ECO:0000313" key="7">
    <source>
        <dbReference type="Proteomes" id="UP001497453"/>
    </source>
</evidence>
<organism evidence="6 7">
    <name type="scientific">Somion occarium</name>
    <dbReference type="NCBI Taxonomy" id="3059160"/>
    <lineage>
        <taxon>Eukaryota</taxon>
        <taxon>Fungi</taxon>
        <taxon>Dikarya</taxon>
        <taxon>Basidiomycota</taxon>
        <taxon>Agaricomycotina</taxon>
        <taxon>Agaricomycetes</taxon>
        <taxon>Polyporales</taxon>
        <taxon>Cerrenaceae</taxon>
        <taxon>Somion</taxon>
    </lineage>
</organism>